<comment type="caution">
    <text evidence="1">The sequence shown here is derived from an EMBL/GenBank/DDBJ whole genome shotgun (WGS) entry which is preliminary data.</text>
</comment>
<proteinExistence type="predicted"/>
<protein>
    <submittedName>
        <fullName evidence="1">Uncharacterized protein</fullName>
    </submittedName>
</protein>
<dbReference type="AlphaFoldDB" id="A0A368N2Z1"/>
<reference evidence="1 2" key="1">
    <citation type="submission" date="2018-07" db="EMBL/GenBank/DDBJ databases">
        <title>Corallincola holothuriorum sp. nov., a new facultative anaerobe isolated from sea cucumber Apostichopus japonicus.</title>
        <authorList>
            <person name="Xia H."/>
        </authorList>
    </citation>
    <scope>NUCLEOTIDE SEQUENCE [LARGE SCALE GENOMIC DNA]</scope>
    <source>
        <strain evidence="1 2">C4</strain>
    </source>
</reference>
<keyword evidence="2" id="KW-1185">Reference proteome</keyword>
<organism evidence="1 2">
    <name type="scientific">Corallincola holothuriorum</name>
    <dbReference type="NCBI Taxonomy" id="2282215"/>
    <lineage>
        <taxon>Bacteria</taxon>
        <taxon>Pseudomonadati</taxon>
        <taxon>Pseudomonadota</taxon>
        <taxon>Gammaproteobacteria</taxon>
        <taxon>Alteromonadales</taxon>
        <taxon>Psychromonadaceae</taxon>
        <taxon>Corallincola</taxon>
    </lineage>
</organism>
<name>A0A368N2Z1_9GAMM</name>
<dbReference type="Proteomes" id="UP000252558">
    <property type="component" value="Unassembled WGS sequence"/>
</dbReference>
<evidence type="ECO:0000313" key="2">
    <source>
        <dbReference type="Proteomes" id="UP000252558"/>
    </source>
</evidence>
<dbReference type="EMBL" id="QPID01000015">
    <property type="protein sequence ID" value="RCU43629.1"/>
    <property type="molecule type" value="Genomic_DNA"/>
</dbReference>
<accession>A0A368N2Z1</accession>
<gene>
    <name evidence="1" type="ORF">DU002_18350</name>
</gene>
<sequence>MKLGNTKTEREFREQMSASKEALLFDRSCARLRSAIEAHYADFESGCVLHWTEEQCEDIFVLLVNGPKLMSVELDRFEESTPPVVESISMAEYRKGLKKINQIRLAVALEVISE</sequence>
<evidence type="ECO:0000313" key="1">
    <source>
        <dbReference type="EMBL" id="RCU43629.1"/>
    </source>
</evidence>